<dbReference type="Pfam" id="PF21018">
    <property type="entry name" value="BipA_C"/>
    <property type="match status" value="1"/>
</dbReference>
<proteinExistence type="predicted"/>
<evidence type="ECO:0000313" key="2">
    <source>
        <dbReference type="EMBL" id="CAE2285824.1"/>
    </source>
</evidence>
<dbReference type="EMBL" id="HBKQ01058997">
    <property type="protein sequence ID" value="CAE2285824.1"/>
    <property type="molecule type" value="Transcribed_RNA"/>
</dbReference>
<feature type="domain" description="TypA/BipA C-terminal" evidence="1">
    <location>
        <begin position="62"/>
        <end position="128"/>
    </location>
</feature>
<evidence type="ECO:0000259" key="1">
    <source>
        <dbReference type="Pfam" id="PF21018"/>
    </source>
</evidence>
<organism evidence="2">
    <name type="scientific">Odontella aurita</name>
    <dbReference type="NCBI Taxonomy" id="265563"/>
    <lineage>
        <taxon>Eukaryota</taxon>
        <taxon>Sar</taxon>
        <taxon>Stramenopiles</taxon>
        <taxon>Ochrophyta</taxon>
        <taxon>Bacillariophyta</taxon>
        <taxon>Mediophyceae</taxon>
        <taxon>Biddulphiophycidae</taxon>
        <taxon>Eupodiscales</taxon>
        <taxon>Odontellaceae</taxon>
        <taxon>Odontella</taxon>
    </lineage>
</organism>
<sequence length="140" mass="15284">MFCADCGVAPCRAVSAGGCGRYSFCQKFLSFSMLLFSVFQLMNTRFLSYLCASSSSFYFLSIGIHQRPGDLEVNVCKTKALTNMRSATKGITTGIQGAIEMSLDASVEYLAADEILEVTPSQFRMAKNPEMAGKKKKGKK</sequence>
<name>A0A7S4NGB0_9STRA</name>
<dbReference type="InterPro" id="IPR042116">
    <property type="entry name" value="TypA/BipA_C"/>
</dbReference>
<reference evidence="2" key="1">
    <citation type="submission" date="2021-01" db="EMBL/GenBank/DDBJ databases">
        <authorList>
            <person name="Corre E."/>
            <person name="Pelletier E."/>
            <person name="Niang G."/>
            <person name="Scheremetjew M."/>
            <person name="Finn R."/>
            <person name="Kale V."/>
            <person name="Holt S."/>
            <person name="Cochrane G."/>
            <person name="Meng A."/>
            <person name="Brown T."/>
            <person name="Cohen L."/>
        </authorList>
    </citation>
    <scope>NUCLEOTIDE SEQUENCE</scope>
    <source>
        <strain evidence="2">Isolate 1302-5</strain>
    </source>
</reference>
<accession>A0A7S4NGB0</accession>
<dbReference type="AlphaFoldDB" id="A0A7S4NGB0"/>
<dbReference type="Gene3D" id="2.40.50.250">
    <property type="entry name" value="bipa protein"/>
    <property type="match status" value="1"/>
</dbReference>
<dbReference type="InterPro" id="IPR048876">
    <property type="entry name" value="BipA_C"/>
</dbReference>
<protein>
    <recommendedName>
        <fullName evidence="1">TypA/BipA C-terminal domain-containing protein</fullName>
    </recommendedName>
</protein>
<gene>
    <name evidence="2" type="ORF">OAUR00152_LOCUS40308</name>
</gene>